<reference evidence="2" key="2">
    <citation type="submission" date="2013-11" db="EMBL/GenBank/DDBJ databases">
        <title>Genome sequences of clinical and environmental isolates of Serratia marcescens.</title>
        <authorList>
            <person name="Iguchi A."/>
            <person name="Komatsu H."/>
            <person name="Nagaya Y."/>
            <person name="Ogura Y."/>
            <person name="Katsura K."/>
            <person name="Kurokawa K."/>
            <person name="Ooka T."/>
            <person name="Hattori M."/>
            <person name="Gotoh N."/>
            <person name="Thomson N."/>
            <person name="Hayashi T."/>
        </authorList>
    </citation>
    <scope>NUCLEOTIDE SEQUENCE [LARGE SCALE GENOMIC DNA]</scope>
    <source>
        <strain evidence="2">Db11</strain>
    </source>
</reference>
<reference evidence="1 2" key="1">
    <citation type="submission" date="2013-06" db="EMBL/GenBank/DDBJ databases">
        <authorList>
            <person name="Aslett M."/>
        </authorList>
    </citation>
    <scope>NUCLEOTIDE SEQUENCE [LARGE SCALE GENOMIC DNA]</scope>
    <source>
        <strain evidence="1 2">Db11</strain>
    </source>
</reference>
<proteinExistence type="predicted"/>
<dbReference type="AlphaFoldDB" id="A0ABC9IKD9"/>
<reference evidence="1 2" key="3">
    <citation type="journal article" date="2014" name="Genome Biol. Evol.">
        <title>Genome evolution and plasticity of Serratia marcescens, an important multidrug-resistant nosocomial pathogen.</title>
        <authorList>
            <person name="Iguchi A."/>
            <person name="Nagaya Y."/>
            <person name="Pradel E."/>
            <person name="Ooka T."/>
            <person name="Ogura Y."/>
            <person name="Katsura K."/>
            <person name="Kurokawa K."/>
            <person name="Oshima K."/>
            <person name="Hattori M."/>
            <person name="Parkhill J."/>
            <person name="Sebaihia M."/>
            <person name="Coulthurst S.J."/>
            <person name="Gotoh N."/>
            <person name="Thomson N.R."/>
            <person name="Ewbank J.J."/>
            <person name="Hayashi T."/>
        </authorList>
    </citation>
    <scope>NUCLEOTIDE SEQUENCE [LARGE SCALE GENOMIC DNA]</scope>
    <source>
        <strain evidence="1 2">Db11</strain>
    </source>
</reference>
<evidence type="ECO:0000313" key="1">
    <source>
        <dbReference type="EMBL" id="CDG13197.1"/>
    </source>
</evidence>
<name>A0ABC9IKD9_SERMA</name>
<dbReference type="RefSeq" id="WP_025303604.1">
    <property type="nucleotide sequence ID" value="NZ_HG326223.1"/>
</dbReference>
<dbReference type="EMBL" id="HG326223">
    <property type="protein sequence ID" value="CDG13197.1"/>
    <property type="molecule type" value="Genomic_DNA"/>
</dbReference>
<dbReference type="Proteomes" id="UP000018979">
    <property type="component" value="Chromosome I"/>
</dbReference>
<evidence type="ECO:0000313" key="2">
    <source>
        <dbReference type="Proteomes" id="UP000018979"/>
    </source>
</evidence>
<organism evidence="1 2">
    <name type="scientific">Serratia marcescens subsp. marcescens Db11</name>
    <dbReference type="NCBI Taxonomy" id="273526"/>
    <lineage>
        <taxon>Bacteria</taxon>
        <taxon>Pseudomonadati</taxon>
        <taxon>Pseudomonadota</taxon>
        <taxon>Gammaproteobacteria</taxon>
        <taxon>Enterobacterales</taxon>
        <taxon>Yersiniaceae</taxon>
        <taxon>Serratia</taxon>
    </lineage>
</organism>
<sequence>MEKQMNGRRVEVMVNGATVAAIDTRTAVAADYLIAMKAFTQALTHTESLEVEANASGKTIRHPNFETFGALPITETKDL</sequence>
<accession>A0ABC9IKD9</accession>
<protein>
    <submittedName>
        <fullName evidence="1">Phage protein</fullName>
    </submittedName>
</protein>
<dbReference type="KEGG" id="smac:SMDB11_2627A"/>
<gene>
    <name evidence="1" type="ORF">SMDB11_2627A</name>
</gene>